<feature type="chain" id="PRO_5040127300" evidence="1">
    <location>
        <begin position="17"/>
        <end position="93"/>
    </location>
</feature>
<accession>A0A9P5X3Q3</accession>
<sequence>MKSFFSLCILAVLAAATEHQARQASSPAVITATRVVHAVVDQSPFLVESTSTIVWTQSPSVTNSQPAPTDIPTDIPSSISVTVPANISAILSA</sequence>
<dbReference type="AlphaFoldDB" id="A0A9P5X3Q3"/>
<keyword evidence="1" id="KW-0732">Signal</keyword>
<evidence type="ECO:0000313" key="3">
    <source>
        <dbReference type="Proteomes" id="UP000807342"/>
    </source>
</evidence>
<gene>
    <name evidence="2" type="ORF">P691DRAFT_807676</name>
</gene>
<dbReference type="OrthoDB" id="3025387at2759"/>
<comment type="caution">
    <text evidence="2">The sequence shown here is derived from an EMBL/GenBank/DDBJ whole genome shotgun (WGS) entry which is preliminary data.</text>
</comment>
<keyword evidence="3" id="KW-1185">Reference proteome</keyword>
<evidence type="ECO:0000256" key="1">
    <source>
        <dbReference type="SAM" id="SignalP"/>
    </source>
</evidence>
<protein>
    <submittedName>
        <fullName evidence="2">Uncharacterized protein</fullName>
    </submittedName>
</protein>
<proteinExistence type="predicted"/>
<organism evidence="2 3">
    <name type="scientific">Macrolepiota fuliginosa MF-IS2</name>
    <dbReference type="NCBI Taxonomy" id="1400762"/>
    <lineage>
        <taxon>Eukaryota</taxon>
        <taxon>Fungi</taxon>
        <taxon>Dikarya</taxon>
        <taxon>Basidiomycota</taxon>
        <taxon>Agaricomycotina</taxon>
        <taxon>Agaricomycetes</taxon>
        <taxon>Agaricomycetidae</taxon>
        <taxon>Agaricales</taxon>
        <taxon>Agaricineae</taxon>
        <taxon>Agaricaceae</taxon>
        <taxon>Macrolepiota</taxon>
    </lineage>
</organism>
<feature type="signal peptide" evidence="1">
    <location>
        <begin position="1"/>
        <end position="16"/>
    </location>
</feature>
<name>A0A9P5X3Q3_9AGAR</name>
<evidence type="ECO:0000313" key="2">
    <source>
        <dbReference type="EMBL" id="KAF9444258.1"/>
    </source>
</evidence>
<reference evidence="2" key="1">
    <citation type="submission" date="2020-11" db="EMBL/GenBank/DDBJ databases">
        <authorList>
            <consortium name="DOE Joint Genome Institute"/>
            <person name="Ahrendt S."/>
            <person name="Riley R."/>
            <person name="Andreopoulos W."/>
            <person name="Labutti K."/>
            <person name="Pangilinan J."/>
            <person name="Ruiz-Duenas F.J."/>
            <person name="Barrasa J.M."/>
            <person name="Sanchez-Garcia M."/>
            <person name="Camarero S."/>
            <person name="Miyauchi S."/>
            <person name="Serrano A."/>
            <person name="Linde D."/>
            <person name="Babiker R."/>
            <person name="Drula E."/>
            <person name="Ayuso-Fernandez I."/>
            <person name="Pacheco R."/>
            <person name="Padilla G."/>
            <person name="Ferreira P."/>
            <person name="Barriuso J."/>
            <person name="Kellner H."/>
            <person name="Castanera R."/>
            <person name="Alfaro M."/>
            <person name="Ramirez L."/>
            <person name="Pisabarro A.G."/>
            <person name="Kuo A."/>
            <person name="Tritt A."/>
            <person name="Lipzen A."/>
            <person name="He G."/>
            <person name="Yan M."/>
            <person name="Ng V."/>
            <person name="Cullen D."/>
            <person name="Martin F."/>
            <person name="Rosso M.-N."/>
            <person name="Henrissat B."/>
            <person name="Hibbett D."/>
            <person name="Martinez A.T."/>
            <person name="Grigoriev I.V."/>
        </authorList>
    </citation>
    <scope>NUCLEOTIDE SEQUENCE</scope>
    <source>
        <strain evidence="2">MF-IS2</strain>
    </source>
</reference>
<dbReference type="Proteomes" id="UP000807342">
    <property type="component" value="Unassembled WGS sequence"/>
</dbReference>
<dbReference type="EMBL" id="MU151390">
    <property type="protein sequence ID" value="KAF9444258.1"/>
    <property type="molecule type" value="Genomic_DNA"/>
</dbReference>